<accession>A4X429</accession>
<name>A4X429_SALTO</name>
<evidence type="ECO:0000259" key="6">
    <source>
        <dbReference type="PROSITE" id="PS50977"/>
    </source>
</evidence>
<evidence type="ECO:0000313" key="7">
    <source>
        <dbReference type="EMBL" id="ABP53629.1"/>
    </source>
</evidence>
<organism evidence="7 8">
    <name type="scientific">Salinispora tropica (strain ATCC BAA-916 / DSM 44818 / JCM 13857 / NBRC 105044 / CNB-440)</name>
    <dbReference type="NCBI Taxonomy" id="369723"/>
    <lineage>
        <taxon>Bacteria</taxon>
        <taxon>Bacillati</taxon>
        <taxon>Actinomycetota</taxon>
        <taxon>Actinomycetes</taxon>
        <taxon>Micromonosporales</taxon>
        <taxon>Micromonosporaceae</taxon>
        <taxon>Salinispora</taxon>
    </lineage>
</organism>
<keyword evidence="3" id="KW-0804">Transcription</keyword>
<dbReference type="GO" id="GO:0003700">
    <property type="term" value="F:DNA-binding transcription factor activity"/>
    <property type="evidence" value="ECO:0007669"/>
    <property type="project" value="TreeGrafter"/>
</dbReference>
<protein>
    <submittedName>
        <fullName evidence="7">Transcriptional regulator, TetR family</fullName>
    </submittedName>
</protein>
<dbReference type="HOGENOM" id="CLU_1265690_0_0_11"/>
<evidence type="ECO:0000256" key="4">
    <source>
        <dbReference type="PROSITE-ProRule" id="PRU00335"/>
    </source>
</evidence>
<dbReference type="PROSITE" id="PS50977">
    <property type="entry name" value="HTH_TETR_2"/>
    <property type="match status" value="1"/>
</dbReference>
<dbReference type="AlphaFoldDB" id="A4X429"/>
<dbReference type="Pfam" id="PF00440">
    <property type="entry name" value="TetR_N"/>
    <property type="match status" value="1"/>
</dbReference>
<dbReference type="PANTHER" id="PTHR30055">
    <property type="entry name" value="HTH-TYPE TRANSCRIPTIONAL REGULATOR RUTR"/>
    <property type="match status" value="1"/>
</dbReference>
<evidence type="ECO:0000256" key="3">
    <source>
        <dbReference type="ARBA" id="ARBA00023163"/>
    </source>
</evidence>
<dbReference type="PATRIC" id="fig|369723.5.peg.1181"/>
<dbReference type="InterPro" id="IPR009057">
    <property type="entry name" value="Homeodomain-like_sf"/>
</dbReference>
<keyword evidence="2 4" id="KW-0238">DNA-binding</keyword>
<dbReference type="EMBL" id="CP000667">
    <property type="protein sequence ID" value="ABP53629.1"/>
    <property type="molecule type" value="Genomic_DNA"/>
</dbReference>
<gene>
    <name evidence="7" type="ordered locus">Strop_1159</name>
</gene>
<dbReference type="eggNOG" id="COG1309">
    <property type="taxonomic scope" value="Bacteria"/>
</dbReference>
<feature type="domain" description="HTH tetR-type" evidence="6">
    <location>
        <begin position="21"/>
        <end position="81"/>
    </location>
</feature>
<dbReference type="PANTHER" id="PTHR30055:SF234">
    <property type="entry name" value="HTH-TYPE TRANSCRIPTIONAL REGULATOR BETI"/>
    <property type="match status" value="1"/>
</dbReference>
<dbReference type="InterPro" id="IPR050109">
    <property type="entry name" value="HTH-type_TetR-like_transc_reg"/>
</dbReference>
<keyword evidence="1" id="KW-0805">Transcription regulation</keyword>
<dbReference type="Gene3D" id="1.10.357.10">
    <property type="entry name" value="Tetracycline Repressor, domain 2"/>
    <property type="match status" value="1"/>
</dbReference>
<reference evidence="8" key="1">
    <citation type="journal article" date="2007" name="Proc. Natl. Acad. Sci. U.S.A.">
        <title>Genome sequencing reveals complex secondary metabolome in the marine actinomycete Salinispora tropica.</title>
        <authorList>
            <person name="Udwary D.W."/>
            <person name="Zeigler L."/>
            <person name="Asolkar R.N."/>
            <person name="Singan V."/>
            <person name="Lapidus A."/>
            <person name="Fenical W."/>
            <person name="Jensen P.R."/>
            <person name="Moore B.S."/>
        </authorList>
    </citation>
    <scope>NUCLEOTIDE SEQUENCE [LARGE SCALE GENOMIC DNA]</scope>
    <source>
        <strain evidence="8">ATCC BAA-916 / DSM 44818 / CNB-440</strain>
    </source>
</reference>
<feature type="DNA-binding region" description="H-T-H motif" evidence="4">
    <location>
        <begin position="44"/>
        <end position="63"/>
    </location>
</feature>
<dbReference type="RefSeq" id="WP_011905061.1">
    <property type="nucleotide sequence ID" value="NC_009380.1"/>
</dbReference>
<dbReference type="Proteomes" id="UP000000235">
    <property type="component" value="Chromosome"/>
</dbReference>
<proteinExistence type="predicted"/>
<evidence type="ECO:0000313" key="8">
    <source>
        <dbReference type="Proteomes" id="UP000000235"/>
    </source>
</evidence>
<sequence>MFSSADGASPGTKPATQRRSRETRDKLITALDELLQEKNFDEISVAQIANRAGVSVASVYQRFDNQNAAVAILVALYLRRVTQWWDDFSRGNPEPSGRSSLREALVHVGRAAWRQSDELRYVMRPAYLQSRLHPNLLDEHWRRQEEVAVSGFRSLLQNHADEIRRSDLTRAASMAAYFFNLMFLGRLLHPEGMSGWNLPTNADEFAEELADFVCGYLGVAHASGSPDRLDH</sequence>
<dbReference type="GO" id="GO:0000976">
    <property type="term" value="F:transcription cis-regulatory region binding"/>
    <property type="evidence" value="ECO:0007669"/>
    <property type="project" value="TreeGrafter"/>
</dbReference>
<evidence type="ECO:0000256" key="2">
    <source>
        <dbReference type="ARBA" id="ARBA00023125"/>
    </source>
</evidence>
<dbReference type="KEGG" id="stp:Strop_1159"/>
<evidence type="ECO:0000256" key="1">
    <source>
        <dbReference type="ARBA" id="ARBA00023015"/>
    </source>
</evidence>
<dbReference type="SUPFAM" id="SSF46689">
    <property type="entry name" value="Homeodomain-like"/>
    <property type="match status" value="1"/>
</dbReference>
<keyword evidence="8" id="KW-1185">Reference proteome</keyword>
<feature type="region of interest" description="Disordered" evidence="5">
    <location>
        <begin position="1"/>
        <end position="23"/>
    </location>
</feature>
<dbReference type="InterPro" id="IPR001647">
    <property type="entry name" value="HTH_TetR"/>
</dbReference>
<dbReference type="STRING" id="369723.Strop_1159"/>
<evidence type="ECO:0000256" key="5">
    <source>
        <dbReference type="SAM" id="MobiDB-lite"/>
    </source>
</evidence>